<accession>A0A0W0S3Q1</accession>
<proteinExistence type="predicted"/>
<name>A0A0W0S3Q1_9GAMM</name>
<dbReference type="Proteomes" id="UP000054742">
    <property type="component" value="Unassembled WGS sequence"/>
</dbReference>
<comment type="caution">
    <text evidence="1">The sequence shown here is derived from an EMBL/GenBank/DDBJ whole genome shotgun (WGS) entry which is preliminary data.</text>
</comment>
<evidence type="ECO:0000313" key="1">
    <source>
        <dbReference type="EMBL" id="KTC78078.1"/>
    </source>
</evidence>
<dbReference type="PATRIC" id="fig|29422.6.peg.2522"/>
<evidence type="ECO:0000313" key="2">
    <source>
        <dbReference type="Proteomes" id="UP000054742"/>
    </source>
</evidence>
<keyword evidence="2" id="KW-1185">Reference proteome</keyword>
<dbReference type="EMBL" id="LNXV01000033">
    <property type="protein sequence ID" value="KTC78078.1"/>
    <property type="molecule type" value="Genomic_DNA"/>
</dbReference>
<dbReference type="STRING" id="29422.Lbru_2370"/>
<organism evidence="1 2">
    <name type="scientific">Legionella brunensis</name>
    <dbReference type="NCBI Taxonomy" id="29422"/>
    <lineage>
        <taxon>Bacteria</taxon>
        <taxon>Pseudomonadati</taxon>
        <taxon>Pseudomonadota</taxon>
        <taxon>Gammaproteobacteria</taxon>
        <taxon>Legionellales</taxon>
        <taxon>Legionellaceae</taxon>
        <taxon>Legionella</taxon>
    </lineage>
</organism>
<sequence>MKKLFEEILVSPVAKKNFKHAQEAFEHTMSVIKGSSNRLTESDLQTHFGQEIIKNINKMRAEPVEEPVYSLEWIKKVALLAEIYKVGNCCEKGCVTFYFLYKLLTSLPKGDVNLELFNNPLVDHFFVVAGRSPDTDPSDPRTWNEDTIICDPWVEKRSYFLGEVDFENMKENPWVAINYLLPSEGSSGPIVLQRDVLAKANGVKGKIIYSQDVMVLRVRYHAGVFNSYNHNVPMCYEEWDLPKEKHYLKHKKLDKTKVSISTNSFFPPQKQEVDSSDLDIDNQV</sequence>
<protein>
    <submittedName>
        <fullName evidence="1">Uncharacterized protein</fullName>
    </submittedName>
</protein>
<dbReference type="RefSeq" id="WP_058442356.1">
    <property type="nucleotide sequence ID" value="NZ_CAAAHU010000026.1"/>
</dbReference>
<gene>
    <name evidence="1" type="ORF">Lbru_2370</name>
</gene>
<dbReference type="AlphaFoldDB" id="A0A0W0S3Q1"/>
<dbReference type="OrthoDB" id="9152014at2"/>
<reference evidence="1 2" key="1">
    <citation type="submission" date="2015-11" db="EMBL/GenBank/DDBJ databases">
        <title>Genomic analysis of 38 Legionella species identifies large and diverse effector repertoires.</title>
        <authorList>
            <person name="Burstein D."/>
            <person name="Amaro F."/>
            <person name="Zusman T."/>
            <person name="Lifshitz Z."/>
            <person name="Cohen O."/>
            <person name="Gilbert J.A."/>
            <person name="Pupko T."/>
            <person name="Shuman H.A."/>
            <person name="Segal G."/>
        </authorList>
    </citation>
    <scope>NUCLEOTIDE SEQUENCE [LARGE SCALE GENOMIC DNA]</scope>
    <source>
        <strain evidence="1 2">ATCC 43878</strain>
    </source>
</reference>